<evidence type="ECO:0000313" key="10">
    <source>
        <dbReference type="Proteomes" id="UP000515163"/>
    </source>
</evidence>
<gene>
    <name evidence="11" type="primary">LOC116303252</name>
</gene>
<dbReference type="Pfam" id="PF00076">
    <property type="entry name" value="RRM_1"/>
    <property type="match status" value="2"/>
</dbReference>
<feature type="domain" description="RRM" evidence="9">
    <location>
        <begin position="111"/>
        <end position="187"/>
    </location>
</feature>
<comment type="subcellular location">
    <subcellularLocation>
        <location evidence="1">Nucleus</location>
    </subcellularLocation>
</comment>
<dbReference type="GO" id="GO:0006397">
    <property type="term" value="P:mRNA processing"/>
    <property type="evidence" value="ECO:0007669"/>
    <property type="project" value="UniProtKB-KW"/>
</dbReference>
<evidence type="ECO:0000256" key="2">
    <source>
        <dbReference type="ARBA" id="ARBA00022664"/>
    </source>
</evidence>
<dbReference type="SMART" id="SM00360">
    <property type="entry name" value="RRM"/>
    <property type="match status" value="2"/>
</dbReference>
<dbReference type="PANTHER" id="PTHR48033:SF9">
    <property type="entry name" value="TAR DNA-BINDING PROTEIN 43"/>
    <property type="match status" value="1"/>
</dbReference>
<dbReference type="GO" id="GO:0005654">
    <property type="term" value="C:nucleoplasm"/>
    <property type="evidence" value="ECO:0007669"/>
    <property type="project" value="TreeGrafter"/>
</dbReference>
<dbReference type="GO" id="GO:0000785">
    <property type="term" value="C:chromatin"/>
    <property type="evidence" value="ECO:0007669"/>
    <property type="project" value="TreeGrafter"/>
</dbReference>
<feature type="domain" description="RRM" evidence="9">
    <location>
        <begin position="195"/>
        <end position="266"/>
    </location>
</feature>
<keyword evidence="3" id="KW-0677">Repeat</keyword>
<dbReference type="FunCoup" id="A0A6P8IP16">
    <property type="interactions" value="3512"/>
</dbReference>
<keyword evidence="4" id="KW-0805">Transcription regulation</keyword>
<keyword evidence="8" id="KW-0694">RNA-binding</keyword>
<dbReference type="KEGG" id="aten:116303252"/>
<dbReference type="GO" id="GO:0003723">
    <property type="term" value="F:RNA binding"/>
    <property type="evidence" value="ECO:0007669"/>
    <property type="project" value="UniProtKB-UniRule"/>
</dbReference>
<organism evidence="10 11">
    <name type="scientific">Actinia tenebrosa</name>
    <name type="common">Australian red waratah sea anemone</name>
    <dbReference type="NCBI Taxonomy" id="6105"/>
    <lineage>
        <taxon>Eukaryota</taxon>
        <taxon>Metazoa</taxon>
        <taxon>Cnidaria</taxon>
        <taxon>Anthozoa</taxon>
        <taxon>Hexacorallia</taxon>
        <taxon>Actiniaria</taxon>
        <taxon>Actiniidae</taxon>
        <taxon>Actinia</taxon>
    </lineage>
</organism>
<protein>
    <submittedName>
        <fullName evidence="11">TAR DNA-binding protein 43-like</fullName>
    </submittedName>
</protein>
<evidence type="ECO:0000313" key="11">
    <source>
        <dbReference type="RefSeq" id="XP_031568624.1"/>
    </source>
</evidence>
<keyword evidence="7" id="KW-0539">Nucleus</keyword>
<proteinExistence type="predicted"/>
<dbReference type="Proteomes" id="UP000515163">
    <property type="component" value="Unplaced"/>
</dbReference>
<evidence type="ECO:0000256" key="3">
    <source>
        <dbReference type="ARBA" id="ARBA00022737"/>
    </source>
</evidence>
<dbReference type="PROSITE" id="PS50102">
    <property type="entry name" value="RRM"/>
    <property type="match status" value="2"/>
</dbReference>
<dbReference type="GeneID" id="116303252"/>
<evidence type="ECO:0000256" key="4">
    <source>
        <dbReference type="ARBA" id="ARBA00023015"/>
    </source>
</evidence>
<dbReference type="RefSeq" id="XP_031568624.1">
    <property type="nucleotide sequence ID" value="XM_031712764.1"/>
</dbReference>
<dbReference type="GO" id="GO:0010468">
    <property type="term" value="P:regulation of gene expression"/>
    <property type="evidence" value="ECO:0007669"/>
    <property type="project" value="TreeGrafter"/>
</dbReference>
<dbReference type="InterPro" id="IPR041105">
    <property type="entry name" value="TDP-43_N"/>
</dbReference>
<evidence type="ECO:0000256" key="5">
    <source>
        <dbReference type="ARBA" id="ARBA00023163"/>
    </source>
</evidence>
<keyword evidence="10" id="KW-1185">Reference proteome</keyword>
<accession>A0A6P8IP16</accession>
<dbReference type="SUPFAM" id="SSF54928">
    <property type="entry name" value="RNA-binding domain, RBD"/>
    <property type="match status" value="2"/>
</dbReference>
<dbReference type="OrthoDB" id="2020831at2759"/>
<sequence>MTQYVRVTEDESCPEQAIELPLEPDGSLLLSNIQGQFPGACGLRYRSPDTQSLRAVRLAENVLFPPFDEGWGNLLFMVVPTKIDTASKRKIEESPTGKEPETKMTKVEGIGDLIVLGLPFRTTEPEMKEYFGQFGEVDYCEVKCDPVSKKSRGFGFVRFVNDEDAKNVLSSSHKIQNRLCEVRLPRPKEELNIPKKLFVGRIPDGAAEKELQEYFSQFGELTDVYIPKPNRNFGFVTFASGEIAKSVVSQNHRLHDSLLNVSFAEPKANSMRGAAASGYPMGMGYDMWYSGSRQGGGSGYNANAASAYNMMSMMGQGMPGMMGSGTTNKTWSRGASPGSMARK</sequence>
<keyword evidence="2" id="KW-0507">mRNA processing</keyword>
<dbReference type="InParanoid" id="A0A6P8IP16"/>
<evidence type="ECO:0000256" key="7">
    <source>
        <dbReference type="ARBA" id="ARBA00023242"/>
    </source>
</evidence>
<dbReference type="InterPro" id="IPR000504">
    <property type="entry name" value="RRM_dom"/>
</dbReference>
<evidence type="ECO:0000259" key="9">
    <source>
        <dbReference type="PROSITE" id="PS50102"/>
    </source>
</evidence>
<dbReference type="CDD" id="cd19609">
    <property type="entry name" value="NTD_TDP-43"/>
    <property type="match status" value="1"/>
</dbReference>
<evidence type="ECO:0000256" key="8">
    <source>
        <dbReference type="PROSITE-ProRule" id="PRU00176"/>
    </source>
</evidence>
<dbReference type="Gene3D" id="3.30.70.330">
    <property type="match status" value="2"/>
</dbReference>
<name>A0A6P8IP16_ACTTE</name>
<reference evidence="11" key="1">
    <citation type="submission" date="2025-08" db="UniProtKB">
        <authorList>
            <consortium name="RefSeq"/>
        </authorList>
    </citation>
    <scope>IDENTIFICATION</scope>
    <source>
        <tissue evidence="11">Tentacle</tissue>
    </source>
</reference>
<dbReference type="InterPro" id="IPR035979">
    <property type="entry name" value="RBD_domain_sf"/>
</dbReference>
<evidence type="ECO:0000256" key="6">
    <source>
        <dbReference type="ARBA" id="ARBA00023187"/>
    </source>
</evidence>
<dbReference type="PANTHER" id="PTHR48033">
    <property type="entry name" value="RNA-BINDING (RRM/RBD/RNP MOTIFS) FAMILY PROTEIN"/>
    <property type="match status" value="1"/>
</dbReference>
<dbReference type="Pfam" id="PF18694">
    <property type="entry name" value="TDP-43_N"/>
    <property type="match status" value="1"/>
</dbReference>
<evidence type="ECO:0000256" key="1">
    <source>
        <dbReference type="ARBA" id="ARBA00004123"/>
    </source>
</evidence>
<keyword evidence="5" id="KW-0804">Transcription</keyword>
<dbReference type="AlphaFoldDB" id="A0A6P8IP16"/>
<keyword evidence="6" id="KW-0508">mRNA splicing</keyword>
<dbReference type="InterPro" id="IPR012677">
    <property type="entry name" value="Nucleotide-bd_a/b_plait_sf"/>
</dbReference>
<dbReference type="GO" id="GO:0008380">
    <property type="term" value="P:RNA splicing"/>
    <property type="evidence" value="ECO:0007669"/>
    <property type="project" value="UniProtKB-KW"/>
</dbReference>